<comment type="pathway">
    <text evidence="1">Glycolipid biosynthesis; glycosylphosphatidylinositol-anchor biosynthesis.</text>
</comment>
<dbReference type="EMBL" id="QPFP01000019">
    <property type="protein sequence ID" value="TEB31281.1"/>
    <property type="molecule type" value="Genomic_DNA"/>
</dbReference>
<organism evidence="4 5">
    <name type="scientific">Coprinellus micaceus</name>
    <name type="common">Glistening ink-cap mushroom</name>
    <name type="synonym">Coprinus micaceus</name>
    <dbReference type="NCBI Taxonomy" id="71717"/>
    <lineage>
        <taxon>Eukaryota</taxon>
        <taxon>Fungi</taxon>
        <taxon>Dikarya</taxon>
        <taxon>Basidiomycota</taxon>
        <taxon>Agaricomycotina</taxon>
        <taxon>Agaricomycetes</taxon>
        <taxon>Agaricomycetidae</taxon>
        <taxon>Agaricales</taxon>
        <taxon>Agaricineae</taxon>
        <taxon>Psathyrellaceae</taxon>
        <taxon>Coprinellus</taxon>
    </lineage>
</organism>
<dbReference type="AlphaFoldDB" id="A0A4Y7TBA7"/>
<evidence type="ECO:0000313" key="4">
    <source>
        <dbReference type="EMBL" id="TEB31281.1"/>
    </source>
</evidence>
<keyword evidence="5" id="KW-1185">Reference proteome</keyword>
<comment type="similarity">
    <text evidence="2">Belongs to the PIGH family.</text>
</comment>
<dbReference type="GO" id="GO:0000506">
    <property type="term" value="C:glycosylphosphatidylinositol-N-acetylglucosaminyltransferase (GPI-GnT) complex"/>
    <property type="evidence" value="ECO:0007669"/>
    <property type="project" value="InterPro"/>
</dbReference>
<dbReference type="OrthoDB" id="6256716at2759"/>
<evidence type="ECO:0000259" key="3">
    <source>
        <dbReference type="Pfam" id="PF10181"/>
    </source>
</evidence>
<dbReference type="UniPathway" id="UPA00196"/>
<evidence type="ECO:0000313" key="5">
    <source>
        <dbReference type="Proteomes" id="UP000298030"/>
    </source>
</evidence>
<dbReference type="PANTHER" id="PTHR15231:SF1">
    <property type="entry name" value="PHOSPHATIDYLINOSITOL N-ACETYLGLUCOSAMINYLTRANSFERASE SUBUNIT H"/>
    <property type="match status" value="1"/>
</dbReference>
<name>A0A4Y7TBA7_COPMI</name>
<reference evidence="4 5" key="1">
    <citation type="journal article" date="2019" name="Nat. Ecol. Evol.">
        <title>Megaphylogeny resolves global patterns of mushroom evolution.</title>
        <authorList>
            <person name="Varga T."/>
            <person name="Krizsan K."/>
            <person name="Foldi C."/>
            <person name="Dima B."/>
            <person name="Sanchez-Garcia M."/>
            <person name="Sanchez-Ramirez S."/>
            <person name="Szollosi G.J."/>
            <person name="Szarkandi J.G."/>
            <person name="Papp V."/>
            <person name="Albert L."/>
            <person name="Andreopoulos W."/>
            <person name="Angelini C."/>
            <person name="Antonin V."/>
            <person name="Barry K.W."/>
            <person name="Bougher N.L."/>
            <person name="Buchanan P."/>
            <person name="Buyck B."/>
            <person name="Bense V."/>
            <person name="Catcheside P."/>
            <person name="Chovatia M."/>
            <person name="Cooper J."/>
            <person name="Damon W."/>
            <person name="Desjardin D."/>
            <person name="Finy P."/>
            <person name="Geml J."/>
            <person name="Haridas S."/>
            <person name="Hughes K."/>
            <person name="Justo A."/>
            <person name="Karasinski D."/>
            <person name="Kautmanova I."/>
            <person name="Kiss B."/>
            <person name="Kocsube S."/>
            <person name="Kotiranta H."/>
            <person name="LaButti K.M."/>
            <person name="Lechner B.E."/>
            <person name="Liimatainen K."/>
            <person name="Lipzen A."/>
            <person name="Lukacs Z."/>
            <person name="Mihaltcheva S."/>
            <person name="Morgado L.N."/>
            <person name="Niskanen T."/>
            <person name="Noordeloos M.E."/>
            <person name="Ohm R.A."/>
            <person name="Ortiz-Santana B."/>
            <person name="Ovrebo C."/>
            <person name="Racz N."/>
            <person name="Riley R."/>
            <person name="Savchenko A."/>
            <person name="Shiryaev A."/>
            <person name="Soop K."/>
            <person name="Spirin V."/>
            <person name="Szebenyi C."/>
            <person name="Tomsovsky M."/>
            <person name="Tulloss R.E."/>
            <person name="Uehling J."/>
            <person name="Grigoriev I.V."/>
            <person name="Vagvolgyi C."/>
            <person name="Papp T."/>
            <person name="Martin F.M."/>
            <person name="Miettinen O."/>
            <person name="Hibbett D.S."/>
            <person name="Nagy L.G."/>
        </authorList>
    </citation>
    <scope>NUCLEOTIDE SEQUENCE [LARGE SCALE GENOMIC DNA]</scope>
    <source>
        <strain evidence="4 5">FP101781</strain>
    </source>
</reference>
<dbReference type="InterPro" id="IPR019328">
    <property type="entry name" value="PIGH-H_dom"/>
</dbReference>
<dbReference type="GO" id="GO:0006506">
    <property type="term" value="P:GPI anchor biosynthetic process"/>
    <property type="evidence" value="ECO:0007669"/>
    <property type="project" value="UniProtKB-UniPathway"/>
</dbReference>
<gene>
    <name evidence="4" type="ORF">FA13DRAFT_1732737</name>
</gene>
<evidence type="ECO:0000256" key="1">
    <source>
        <dbReference type="ARBA" id="ARBA00004687"/>
    </source>
</evidence>
<accession>A0A4Y7TBA7</accession>
<dbReference type="Proteomes" id="UP000298030">
    <property type="component" value="Unassembled WGS sequence"/>
</dbReference>
<dbReference type="PANTHER" id="PTHR15231">
    <property type="entry name" value="PHOSPHATIDYLINOSITOL N-ACETYLGLUCOSAMINYLTRANSFERASE SUBUNIT H"/>
    <property type="match status" value="1"/>
</dbReference>
<dbReference type="InterPro" id="IPR044215">
    <property type="entry name" value="PIG-H"/>
</dbReference>
<feature type="domain" description="Phosphatidylinositol N-acetylglucosaminyltransferase subunit H conserved" evidence="3">
    <location>
        <begin position="88"/>
        <end position="157"/>
    </location>
</feature>
<dbReference type="STRING" id="71717.A0A4Y7TBA7"/>
<sequence>MFERTQPLHDTHPQFSTLKTSTFYEFKVENWKPAPNGSGKLIRPYPETTLALVVLALAWWGTVRYTGLTIGLWLIVQHVLLGVLHECVVVFPQHGIQLETHKGFKGLVLSSSRKFIPFANLDDVVINEALYGWNVRYYIVALTRAGNGETVLKVAFPNLLPHFPILKKVYTEMQSYIPRTTTMNNGFH</sequence>
<protein>
    <recommendedName>
        <fullName evidence="3">Phosphatidylinositol N-acetylglucosaminyltransferase subunit H conserved domain-containing protein</fullName>
    </recommendedName>
</protein>
<evidence type="ECO:0000256" key="2">
    <source>
        <dbReference type="ARBA" id="ARBA00009610"/>
    </source>
</evidence>
<dbReference type="Pfam" id="PF10181">
    <property type="entry name" value="PIG-H"/>
    <property type="match status" value="1"/>
</dbReference>
<proteinExistence type="inferred from homology"/>
<comment type="caution">
    <text evidence="4">The sequence shown here is derived from an EMBL/GenBank/DDBJ whole genome shotgun (WGS) entry which is preliminary data.</text>
</comment>